<dbReference type="InterPro" id="IPR042099">
    <property type="entry name" value="ANL_N_sf"/>
</dbReference>
<evidence type="ECO:0000259" key="2">
    <source>
        <dbReference type="Pfam" id="PF13193"/>
    </source>
</evidence>
<dbReference type="InterPro" id="IPR025110">
    <property type="entry name" value="AMP-bd_C"/>
</dbReference>
<dbReference type="PANTHER" id="PTHR24096:SF267">
    <property type="entry name" value="MALONATE--COA LIGASE ACSF3, MITOCHONDRIAL"/>
    <property type="match status" value="1"/>
</dbReference>
<dbReference type="Gene3D" id="3.40.50.12780">
    <property type="entry name" value="N-terminal domain of ligase-like"/>
    <property type="match status" value="1"/>
</dbReference>
<accession>A0A2W5PP05</accession>
<dbReference type="Pfam" id="PF00501">
    <property type="entry name" value="AMP-binding"/>
    <property type="match status" value="1"/>
</dbReference>
<dbReference type="InterPro" id="IPR020845">
    <property type="entry name" value="AMP-binding_CS"/>
</dbReference>
<reference evidence="3 4" key="1">
    <citation type="submission" date="2017-08" db="EMBL/GenBank/DDBJ databases">
        <title>Infants hospitalized years apart are colonized by the same room-sourced microbial strains.</title>
        <authorList>
            <person name="Brooks B."/>
            <person name="Olm M.R."/>
            <person name="Firek B.A."/>
            <person name="Baker R."/>
            <person name="Thomas B.C."/>
            <person name="Morowitz M.J."/>
            <person name="Banfield J.F."/>
        </authorList>
    </citation>
    <scope>NUCLEOTIDE SEQUENCE [LARGE SCALE GENOMIC DNA]</scope>
    <source>
        <strain evidence="3">S2_005_002_R2_34</strain>
    </source>
</reference>
<feature type="domain" description="AMP-dependent synthetase/ligase" evidence="1">
    <location>
        <begin position="17"/>
        <end position="387"/>
    </location>
</feature>
<dbReference type="PROSITE" id="PS00455">
    <property type="entry name" value="AMP_BINDING"/>
    <property type="match status" value="1"/>
</dbReference>
<dbReference type="Gene3D" id="3.30.300.30">
    <property type="match status" value="1"/>
</dbReference>
<dbReference type="Proteomes" id="UP000249185">
    <property type="component" value="Unassembled WGS sequence"/>
</dbReference>
<keyword evidence="3" id="KW-0436">Ligase</keyword>
<gene>
    <name evidence="3" type="ORF">DI556_20225</name>
</gene>
<dbReference type="InterPro" id="IPR000873">
    <property type="entry name" value="AMP-dep_synth/lig_dom"/>
</dbReference>
<comment type="caution">
    <text evidence="3">The sequence shown here is derived from an EMBL/GenBank/DDBJ whole genome shotgun (WGS) entry which is preliminary data.</text>
</comment>
<proteinExistence type="predicted"/>
<evidence type="ECO:0000313" key="3">
    <source>
        <dbReference type="EMBL" id="PZQ46427.1"/>
    </source>
</evidence>
<sequence>MPETADWTFTTLPAFIDRAAELYGDDPAIEEPGRTLSFVALREAQRRFARALIATGVGPGDRVMIWAPNCAEWIIAALGIASAGAIMIPASTRFKAAEIEDLATRGGARVIVSVGTFLGADYPAMLSPETRAGLLDIVILGPSSAAGVAWDDFMARADQVGEAELDARIADLTPESTADILFTSGTTGQSKGVMFGHGQFLRAVASWNQRVGMRRGDRVLVIPPFFHAFGYRSGAIGALIAGATILPHLAFDPEEVLRRVATERVSVIPGPPAIFQGMLNHPDLAGFDRSSLRLGITGGAVIPSVLIERMRAELGFAGVCNGYGLTECGGYGAMCRHDDAVEVIANTAGQPMDGVEIAMMGPDGRLLPRGEAGEVVIRGYLVMQGYFEAPEATAETIDAEGWLRTGDVGRFDAEGNLVIEDRLKEMFIVGGFNCYPAEIERMLSRHPAIAQVAVLGVEDERLGEVGRAYVVLRPGATADAAGIIAWARDHMANYKVPRSVEVRESLPTSAQGKVLKRELRAETAG</sequence>
<dbReference type="SUPFAM" id="SSF56801">
    <property type="entry name" value="Acetyl-CoA synthetase-like"/>
    <property type="match status" value="1"/>
</dbReference>
<protein>
    <submittedName>
        <fullName evidence="3">Fatty acid--CoA ligase</fullName>
    </submittedName>
</protein>
<name>A0A2W5PP05_RHOSU</name>
<evidence type="ECO:0000259" key="1">
    <source>
        <dbReference type="Pfam" id="PF00501"/>
    </source>
</evidence>
<feature type="domain" description="AMP-binding enzyme C-terminal" evidence="2">
    <location>
        <begin position="438"/>
        <end position="513"/>
    </location>
</feature>
<dbReference type="GO" id="GO:0016405">
    <property type="term" value="F:CoA-ligase activity"/>
    <property type="evidence" value="ECO:0007669"/>
    <property type="project" value="TreeGrafter"/>
</dbReference>
<evidence type="ECO:0000313" key="4">
    <source>
        <dbReference type="Proteomes" id="UP000249185"/>
    </source>
</evidence>
<dbReference type="Pfam" id="PF13193">
    <property type="entry name" value="AMP-binding_C"/>
    <property type="match status" value="1"/>
</dbReference>
<dbReference type="PANTHER" id="PTHR24096">
    <property type="entry name" value="LONG-CHAIN-FATTY-ACID--COA LIGASE"/>
    <property type="match status" value="1"/>
</dbReference>
<dbReference type="AlphaFoldDB" id="A0A2W5PP05"/>
<organism evidence="3 4">
    <name type="scientific">Rhodovulum sulfidophilum</name>
    <name type="common">Rhodobacter sulfidophilus</name>
    <dbReference type="NCBI Taxonomy" id="35806"/>
    <lineage>
        <taxon>Bacteria</taxon>
        <taxon>Pseudomonadati</taxon>
        <taxon>Pseudomonadota</taxon>
        <taxon>Alphaproteobacteria</taxon>
        <taxon>Rhodobacterales</taxon>
        <taxon>Paracoccaceae</taxon>
        <taxon>Rhodovulum</taxon>
    </lineage>
</organism>
<dbReference type="EMBL" id="QFPW01000025">
    <property type="protein sequence ID" value="PZQ46427.1"/>
    <property type="molecule type" value="Genomic_DNA"/>
</dbReference>
<dbReference type="NCBIfam" id="NF005801">
    <property type="entry name" value="PRK07656.1"/>
    <property type="match status" value="1"/>
</dbReference>
<dbReference type="InterPro" id="IPR045851">
    <property type="entry name" value="AMP-bd_C_sf"/>
</dbReference>